<sequence>MNSPSQPLALKPHVNVILLPHACPDQKAESETSLRLRHFRLESLRLAPEAFASSYERENQFAEDVWRQRLEDPRAQHIVAVLGTARDYDMDSGRASEPWKGMIVVLHRSSTADVEPATSPWETASSQTSMISAASYHLNGFFVHPSARRVGLGQRLVQAALRHTRGAAALEGLPSAKVTVIVDPSNQAALAVYEKCGFVTVKESPYQVGEGPPRTARTMIQEIAVQEERT</sequence>
<dbReference type="InterPro" id="IPR000182">
    <property type="entry name" value="GNAT_dom"/>
</dbReference>
<dbReference type="PROSITE" id="PS51186">
    <property type="entry name" value="GNAT"/>
    <property type="match status" value="1"/>
</dbReference>
<dbReference type="Gene3D" id="3.40.630.30">
    <property type="match status" value="1"/>
</dbReference>
<dbReference type="InterPro" id="IPR016181">
    <property type="entry name" value="Acyl_CoA_acyltransferase"/>
</dbReference>
<evidence type="ECO:0000313" key="4">
    <source>
        <dbReference type="EMBL" id="KAA6410835.1"/>
    </source>
</evidence>
<gene>
    <name evidence="4" type="ORF">FRX48_05145</name>
</gene>
<name>A0A5M8PMZ8_9LECA</name>
<keyword evidence="1" id="KW-0808">Transferase</keyword>
<feature type="domain" description="N-acetyltransferase" evidence="3">
    <location>
        <begin position="34"/>
        <end position="224"/>
    </location>
</feature>
<keyword evidence="2" id="KW-0012">Acyltransferase</keyword>
<comment type="caution">
    <text evidence="4">The sequence shown here is derived from an EMBL/GenBank/DDBJ whole genome shotgun (WGS) entry which is preliminary data.</text>
</comment>
<accession>A0A5M8PMZ8</accession>
<dbReference type="OrthoDB" id="41532at2759"/>
<reference evidence="4 5" key="1">
    <citation type="submission" date="2019-09" db="EMBL/GenBank/DDBJ databases">
        <title>The hologenome of the rock-dwelling lichen Lasallia pustulata.</title>
        <authorList>
            <person name="Greshake Tzovaras B."/>
            <person name="Segers F."/>
            <person name="Bicker A."/>
            <person name="Dal Grande F."/>
            <person name="Otte J."/>
            <person name="Hankeln T."/>
            <person name="Schmitt I."/>
            <person name="Ebersberger I."/>
        </authorList>
    </citation>
    <scope>NUCLEOTIDE SEQUENCE [LARGE SCALE GENOMIC DNA]</scope>
    <source>
        <strain evidence="4">A1-1</strain>
    </source>
</reference>
<dbReference type="Proteomes" id="UP000324767">
    <property type="component" value="Unassembled WGS sequence"/>
</dbReference>
<evidence type="ECO:0000259" key="3">
    <source>
        <dbReference type="PROSITE" id="PS51186"/>
    </source>
</evidence>
<dbReference type="CDD" id="cd04301">
    <property type="entry name" value="NAT_SF"/>
    <property type="match status" value="1"/>
</dbReference>
<dbReference type="Pfam" id="PF00583">
    <property type="entry name" value="Acetyltransf_1"/>
    <property type="match status" value="1"/>
</dbReference>
<dbReference type="GO" id="GO:0016747">
    <property type="term" value="F:acyltransferase activity, transferring groups other than amino-acyl groups"/>
    <property type="evidence" value="ECO:0007669"/>
    <property type="project" value="InterPro"/>
</dbReference>
<evidence type="ECO:0000313" key="5">
    <source>
        <dbReference type="Proteomes" id="UP000324767"/>
    </source>
</evidence>
<evidence type="ECO:0000256" key="1">
    <source>
        <dbReference type="ARBA" id="ARBA00022679"/>
    </source>
</evidence>
<proteinExistence type="predicted"/>
<dbReference type="EMBL" id="VXIT01000008">
    <property type="protein sequence ID" value="KAA6410835.1"/>
    <property type="molecule type" value="Genomic_DNA"/>
</dbReference>
<organism evidence="4 5">
    <name type="scientific">Lasallia pustulata</name>
    <dbReference type="NCBI Taxonomy" id="136370"/>
    <lineage>
        <taxon>Eukaryota</taxon>
        <taxon>Fungi</taxon>
        <taxon>Dikarya</taxon>
        <taxon>Ascomycota</taxon>
        <taxon>Pezizomycotina</taxon>
        <taxon>Lecanoromycetes</taxon>
        <taxon>OSLEUM clade</taxon>
        <taxon>Umbilicariomycetidae</taxon>
        <taxon>Umbilicariales</taxon>
        <taxon>Umbilicariaceae</taxon>
        <taxon>Lasallia</taxon>
    </lineage>
</organism>
<dbReference type="PANTHER" id="PTHR43420:SF47">
    <property type="entry name" value="N-ACETYLTRANSFERASE DOMAIN-CONTAINING PROTEIN"/>
    <property type="match status" value="1"/>
</dbReference>
<protein>
    <submittedName>
        <fullName evidence="4">Gnat family</fullName>
    </submittedName>
</protein>
<dbReference type="PANTHER" id="PTHR43420">
    <property type="entry name" value="ACETYLTRANSFERASE"/>
    <property type="match status" value="1"/>
</dbReference>
<dbReference type="SUPFAM" id="SSF55729">
    <property type="entry name" value="Acyl-CoA N-acyltransferases (Nat)"/>
    <property type="match status" value="1"/>
</dbReference>
<dbReference type="InterPro" id="IPR050680">
    <property type="entry name" value="YpeA/RimI_acetyltransf"/>
</dbReference>
<dbReference type="AlphaFoldDB" id="A0A5M8PMZ8"/>
<evidence type="ECO:0000256" key="2">
    <source>
        <dbReference type="ARBA" id="ARBA00023315"/>
    </source>
</evidence>